<evidence type="ECO:0000256" key="6">
    <source>
        <dbReference type="ARBA" id="ARBA00022786"/>
    </source>
</evidence>
<organism evidence="11 12">
    <name type="scientific">Pichia californica</name>
    <dbReference type="NCBI Taxonomy" id="460514"/>
    <lineage>
        <taxon>Eukaryota</taxon>
        <taxon>Fungi</taxon>
        <taxon>Dikarya</taxon>
        <taxon>Ascomycota</taxon>
        <taxon>Saccharomycotina</taxon>
        <taxon>Pichiomycetes</taxon>
        <taxon>Pichiales</taxon>
        <taxon>Pichiaceae</taxon>
        <taxon>Pichia</taxon>
    </lineage>
</organism>
<dbReference type="Proteomes" id="UP000697127">
    <property type="component" value="Unassembled WGS sequence"/>
</dbReference>
<evidence type="ECO:0000256" key="7">
    <source>
        <dbReference type="ARBA" id="ARBA00022833"/>
    </source>
</evidence>
<dbReference type="InterPro" id="IPR051031">
    <property type="entry name" value="RING-box_E3_Ubiquitin_Ligase"/>
</dbReference>
<dbReference type="CDD" id="cd16456">
    <property type="entry name" value="RING-H2_APC11"/>
    <property type="match status" value="1"/>
</dbReference>
<keyword evidence="6" id="KW-0833">Ubl conjugation pathway</keyword>
<proteinExistence type="predicted"/>
<evidence type="ECO:0000256" key="1">
    <source>
        <dbReference type="ARBA" id="ARBA00013928"/>
    </source>
</evidence>
<dbReference type="GO" id="GO:0097602">
    <property type="term" value="F:cullin family protein binding"/>
    <property type="evidence" value="ECO:0007669"/>
    <property type="project" value="InterPro"/>
</dbReference>
<dbReference type="GO" id="GO:0051301">
    <property type="term" value="P:cell division"/>
    <property type="evidence" value="ECO:0007669"/>
    <property type="project" value="UniProtKB-KW"/>
</dbReference>
<evidence type="ECO:0000259" key="10">
    <source>
        <dbReference type="PROSITE" id="PS50089"/>
    </source>
</evidence>
<dbReference type="InterPro" id="IPR024991">
    <property type="entry name" value="RING-H2_APC11"/>
</dbReference>
<accession>A0A9P6WK16</accession>
<feature type="domain" description="RING-type" evidence="10">
    <location>
        <begin position="35"/>
        <end position="78"/>
    </location>
</feature>
<dbReference type="GO" id="GO:0061630">
    <property type="term" value="F:ubiquitin protein ligase activity"/>
    <property type="evidence" value="ECO:0007669"/>
    <property type="project" value="InterPro"/>
</dbReference>
<dbReference type="InterPro" id="IPR013083">
    <property type="entry name" value="Znf_RING/FYVE/PHD"/>
</dbReference>
<keyword evidence="12" id="KW-1185">Reference proteome</keyword>
<keyword evidence="8" id="KW-0131">Cell cycle</keyword>
<evidence type="ECO:0000313" key="11">
    <source>
        <dbReference type="EMBL" id="KAG0688391.1"/>
    </source>
</evidence>
<keyword evidence="4 9" id="KW-0863">Zinc-finger</keyword>
<gene>
    <name evidence="11" type="primary">APC11</name>
    <name evidence="11" type="ORF">C6P40_001028</name>
</gene>
<dbReference type="Pfam" id="PF12861">
    <property type="entry name" value="zf-ANAPC11"/>
    <property type="match status" value="1"/>
</dbReference>
<dbReference type="EMBL" id="PUHW01000155">
    <property type="protein sequence ID" value="KAG0688391.1"/>
    <property type="molecule type" value="Genomic_DNA"/>
</dbReference>
<comment type="caution">
    <text evidence="11">The sequence shown here is derived from an EMBL/GenBank/DDBJ whole genome shotgun (WGS) entry which is preliminary data.</text>
</comment>
<dbReference type="GO" id="GO:0031145">
    <property type="term" value="P:anaphase-promoting complex-dependent catabolic process"/>
    <property type="evidence" value="ECO:0007669"/>
    <property type="project" value="InterPro"/>
</dbReference>
<evidence type="ECO:0000256" key="2">
    <source>
        <dbReference type="ARBA" id="ARBA00022618"/>
    </source>
</evidence>
<keyword evidence="11" id="KW-0436">Ligase</keyword>
<keyword evidence="5" id="KW-0498">Mitosis</keyword>
<sequence>MKITINSITPVYSWHWSVPDDELCGICRISFDGTCPNCLYPGDSCPLTIGTCHHAFHLHCIEKWLQQASSRGLCPMCRQGFTIDETLEVNEGINLQTSDSLNENENNNNMVVIDDEVQLLS</sequence>
<dbReference type="AlphaFoldDB" id="A0A9P6WK16"/>
<dbReference type="SMART" id="SM00184">
    <property type="entry name" value="RING"/>
    <property type="match status" value="1"/>
</dbReference>
<evidence type="ECO:0000256" key="9">
    <source>
        <dbReference type="PROSITE-ProRule" id="PRU00175"/>
    </source>
</evidence>
<evidence type="ECO:0000256" key="4">
    <source>
        <dbReference type="ARBA" id="ARBA00022771"/>
    </source>
</evidence>
<dbReference type="GO" id="GO:0016874">
    <property type="term" value="F:ligase activity"/>
    <property type="evidence" value="ECO:0007669"/>
    <property type="project" value="UniProtKB-KW"/>
</dbReference>
<keyword evidence="2" id="KW-0132">Cell division</keyword>
<dbReference type="PANTHER" id="PTHR11210">
    <property type="entry name" value="RING BOX"/>
    <property type="match status" value="1"/>
</dbReference>
<reference evidence="11" key="1">
    <citation type="submission" date="2020-11" db="EMBL/GenBank/DDBJ databases">
        <title>Kefir isolates.</title>
        <authorList>
            <person name="Marcisauskas S."/>
            <person name="Kim Y."/>
            <person name="Blasche S."/>
        </authorList>
    </citation>
    <scope>NUCLEOTIDE SEQUENCE</scope>
    <source>
        <strain evidence="11">Olga-1</strain>
    </source>
</reference>
<evidence type="ECO:0000256" key="5">
    <source>
        <dbReference type="ARBA" id="ARBA00022776"/>
    </source>
</evidence>
<protein>
    <recommendedName>
        <fullName evidence="1">Anaphase-promoting complex subunit 11</fullName>
    </recommendedName>
</protein>
<dbReference type="Gene3D" id="3.30.40.10">
    <property type="entry name" value="Zinc/RING finger domain, C3HC4 (zinc finger)"/>
    <property type="match status" value="1"/>
</dbReference>
<name>A0A9P6WK16_9ASCO</name>
<dbReference type="InterPro" id="IPR001841">
    <property type="entry name" value="Znf_RING"/>
</dbReference>
<evidence type="ECO:0000256" key="3">
    <source>
        <dbReference type="ARBA" id="ARBA00022723"/>
    </source>
</evidence>
<dbReference type="GO" id="GO:0005680">
    <property type="term" value="C:anaphase-promoting complex"/>
    <property type="evidence" value="ECO:0007669"/>
    <property type="project" value="InterPro"/>
</dbReference>
<keyword evidence="3" id="KW-0479">Metal-binding</keyword>
<evidence type="ECO:0000256" key="8">
    <source>
        <dbReference type="ARBA" id="ARBA00023306"/>
    </source>
</evidence>
<dbReference type="SUPFAM" id="SSF57850">
    <property type="entry name" value="RING/U-box"/>
    <property type="match status" value="1"/>
</dbReference>
<keyword evidence="7" id="KW-0862">Zinc</keyword>
<dbReference type="PROSITE" id="PS50089">
    <property type="entry name" value="ZF_RING_2"/>
    <property type="match status" value="1"/>
</dbReference>
<evidence type="ECO:0000313" key="12">
    <source>
        <dbReference type="Proteomes" id="UP000697127"/>
    </source>
</evidence>
<dbReference type="GO" id="GO:0008270">
    <property type="term" value="F:zinc ion binding"/>
    <property type="evidence" value="ECO:0007669"/>
    <property type="project" value="UniProtKB-KW"/>
</dbReference>